<feature type="chain" id="PRO_5022938112" description="DUF3221 domain-containing protein" evidence="1">
    <location>
        <begin position="22"/>
        <end position="123"/>
    </location>
</feature>
<evidence type="ECO:0000313" key="3">
    <source>
        <dbReference type="Proteomes" id="UP000325002"/>
    </source>
</evidence>
<comment type="caution">
    <text evidence="2">The sequence shown here is derived from an EMBL/GenBank/DDBJ whole genome shotgun (WGS) entry which is preliminary data.</text>
</comment>
<evidence type="ECO:0000256" key="1">
    <source>
        <dbReference type="SAM" id="SignalP"/>
    </source>
</evidence>
<sequence>MKKLIKPFLTIFILMSLIACNNTLNKVKGKTYMNVEFQSAAIFKGKIAYIMAEGVDVGEVELIAKKKNKLVYTKKDFYGYIYVFIVEKDTLYFTVLIKGQIAAIGGIDNIETIDCIPLKLKKD</sequence>
<evidence type="ECO:0000313" key="2">
    <source>
        <dbReference type="EMBL" id="TXJ38979.1"/>
    </source>
</evidence>
<proteinExistence type="predicted"/>
<dbReference type="PROSITE" id="PS51257">
    <property type="entry name" value="PROKAR_LIPOPROTEIN"/>
    <property type="match status" value="1"/>
</dbReference>
<reference evidence="2 3" key="1">
    <citation type="journal article" date="1992" name="Lakartidningen">
        <title>[Penicillin V and not amoxicillin is the first choice preparation in acute otitis].</title>
        <authorList>
            <person name="Kamme C."/>
            <person name="Lundgren K."/>
            <person name="Prellner K."/>
        </authorList>
    </citation>
    <scope>NUCLEOTIDE SEQUENCE [LARGE SCALE GENOMIC DNA]</scope>
    <source>
        <strain evidence="2 3">PC3997IV</strain>
    </source>
</reference>
<keyword evidence="1" id="KW-0732">Signal</keyword>
<dbReference type="AlphaFoldDB" id="A0A5C8ELY1"/>
<evidence type="ECO:0008006" key="4">
    <source>
        <dbReference type="Google" id="ProtNLM"/>
    </source>
</evidence>
<dbReference type="RefSeq" id="WP_147778491.1">
    <property type="nucleotide sequence ID" value="NZ_SAYD01000018.1"/>
</dbReference>
<organism evidence="2 3">
    <name type="scientific">Brachyspira aalborgi</name>
    <dbReference type="NCBI Taxonomy" id="29522"/>
    <lineage>
        <taxon>Bacteria</taxon>
        <taxon>Pseudomonadati</taxon>
        <taxon>Spirochaetota</taxon>
        <taxon>Spirochaetia</taxon>
        <taxon>Brachyspirales</taxon>
        <taxon>Brachyspiraceae</taxon>
        <taxon>Brachyspira</taxon>
    </lineage>
</organism>
<accession>A0A5C8ELY1</accession>
<feature type="signal peptide" evidence="1">
    <location>
        <begin position="1"/>
        <end position="21"/>
    </location>
</feature>
<protein>
    <recommendedName>
        <fullName evidence="4">DUF3221 domain-containing protein</fullName>
    </recommendedName>
</protein>
<dbReference type="Proteomes" id="UP000325002">
    <property type="component" value="Unassembled WGS sequence"/>
</dbReference>
<name>A0A5C8ELY1_9SPIR</name>
<gene>
    <name evidence="2" type="ORF">EPJ81_07605</name>
</gene>
<dbReference type="EMBL" id="SAYD01000018">
    <property type="protein sequence ID" value="TXJ38979.1"/>
    <property type="molecule type" value="Genomic_DNA"/>
</dbReference>